<name>A0A2Z6QI99_9GLOM</name>
<protein>
    <submittedName>
        <fullName evidence="2">Uncharacterized protein</fullName>
    </submittedName>
</protein>
<keyword evidence="1" id="KW-0472">Membrane</keyword>
<organism evidence="2 3">
    <name type="scientific">Rhizophagus clarus</name>
    <dbReference type="NCBI Taxonomy" id="94130"/>
    <lineage>
        <taxon>Eukaryota</taxon>
        <taxon>Fungi</taxon>
        <taxon>Fungi incertae sedis</taxon>
        <taxon>Mucoromycota</taxon>
        <taxon>Glomeromycotina</taxon>
        <taxon>Glomeromycetes</taxon>
        <taxon>Glomerales</taxon>
        <taxon>Glomeraceae</taxon>
        <taxon>Rhizophagus</taxon>
    </lineage>
</organism>
<dbReference type="Proteomes" id="UP000247702">
    <property type="component" value="Unassembled WGS sequence"/>
</dbReference>
<keyword evidence="1" id="KW-1133">Transmembrane helix</keyword>
<sequence length="85" mass="9070">MMVGFANQSGIPNSLTAAASLGVCIGLSNVGNERNTLNSSSSSFCFWCIELIPLSSSFTSVTESNSEVTLLFVFILPLFLFLVLL</sequence>
<dbReference type="AlphaFoldDB" id="A0A2Z6QI99"/>
<keyword evidence="1" id="KW-0812">Transmembrane</keyword>
<proteinExistence type="predicted"/>
<gene>
    <name evidence="2" type="ORF">RclHR1_12010010</name>
</gene>
<reference evidence="2 3" key="1">
    <citation type="submission" date="2017-11" db="EMBL/GenBank/DDBJ databases">
        <title>The genome of Rhizophagus clarus HR1 reveals common genetic basis of auxotrophy among arbuscular mycorrhizal fungi.</title>
        <authorList>
            <person name="Kobayashi Y."/>
        </authorList>
    </citation>
    <scope>NUCLEOTIDE SEQUENCE [LARGE SCALE GENOMIC DNA]</scope>
    <source>
        <strain evidence="2 3">HR1</strain>
    </source>
</reference>
<accession>A0A2Z6QI99</accession>
<comment type="caution">
    <text evidence="2">The sequence shown here is derived from an EMBL/GenBank/DDBJ whole genome shotgun (WGS) entry which is preliminary data.</text>
</comment>
<feature type="transmembrane region" description="Helical" evidence="1">
    <location>
        <begin position="68"/>
        <end position="84"/>
    </location>
</feature>
<keyword evidence="3" id="KW-1185">Reference proteome</keyword>
<evidence type="ECO:0000313" key="3">
    <source>
        <dbReference type="Proteomes" id="UP000247702"/>
    </source>
</evidence>
<evidence type="ECO:0000313" key="2">
    <source>
        <dbReference type="EMBL" id="GBB85529.1"/>
    </source>
</evidence>
<evidence type="ECO:0000256" key="1">
    <source>
        <dbReference type="SAM" id="Phobius"/>
    </source>
</evidence>
<dbReference type="EMBL" id="BEXD01000227">
    <property type="protein sequence ID" value="GBB85529.1"/>
    <property type="molecule type" value="Genomic_DNA"/>
</dbReference>